<accession>A0A6J6BFF6</accession>
<sequence length="86" mass="9293">MGHDVTLGDYGAVATAIAPQLARTQSLRVVVDTTHGPNRGQTVCDHRSYADIAPESAHTHAPKVDVVLEIDIKAMKEMWLKTITGN</sequence>
<protein>
    <submittedName>
        <fullName evidence="1">Unannotated protein</fullName>
    </submittedName>
</protein>
<dbReference type="SUPFAM" id="SSF53590">
    <property type="entry name" value="Nucleoside hydrolase"/>
    <property type="match status" value="1"/>
</dbReference>
<dbReference type="InterPro" id="IPR036452">
    <property type="entry name" value="Ribo_hydro-like"/>
</dbReference>
<dbReference type="AlphaFoldDB" id="A0A6J6BFF6"/>
<organism evidence="1">
    <name type="scientific">freshwater metagenome</name>
    <dbReference type="NCBI Taxonomy" id="449393"/>
    <lineage>
        <taxon>unclassified sequences</taxon>
        <taxon>metagenomes</taxon>
        <taxon>ecological metagenomes</taxon>
    </lineage>
</organism>
<proteinExistence type="predicted"/>
<name>A0A6J6BFF6_9ZZZZ</name>
<gene>
    <name evidence="1" type="ORF">UFOPK1438_00282</name>
</gene>
<evidence type="ECO:0000313" key="1">
    <source>
        <dbReference type="EMBL" id="CAB4537143.1"/>
    </source>
</evidence>
<dbReference type="EMBL" id="CAEZSM010000022">
    <property type="protein sequence ID" value="CAB4537143.1"/>
    <property type="molecule type" value="Genomic_DNA"/>
</dbReference>
<dbReference type="GO" id="GO:0016799">
    <property type="term" value="F:hydrolase activity, hydrolyzing N-glycosyl compounds"/>
    <property type="evidence" value="ECO:0007669"/>
    <property type="project" value="InterPro"/>
</dbReference>
<dbReference type="Gene3D" id="3.90.245.10">
    <property type="entry name" value="Ribonucleoside hydrolase-like"/>
    <property type="match status" value="1"/>
</dbReference>
<reference evidence="1" key="1">
    <citation type="submission" date="2020-05" db="EMBL/GenBank/DDBJ databases">
        <authorList>
            <person name="Chiriac C."/>
            <person name="Salcher M."/>
            <person name="Ghai R."/>
            <person name="Kavagutti S V."/>
        </authorList>
    </citation>
    <scope>NUCLEOTIDE SEQUENCE</scope>
</reference>